<dbReference type="Proteomes" id="UP000564644">
    <property type="component" value="Unassembled WGS sequence"/>
</dbReference>
<dbReference type="GO" id="GO:0003677">
    <property type="term" value="F:DNA binding"/>
    <property type="evidence" value="ECO:0007669"/>
    <property type="project" value="UniProtKB-KW"/>
</dbReference>
<protein>
    <recommendedName>
        <fullName evidence="9">Sugar-binding domain-containing protein</fullName>
    </recommendedName>
</protein>
<organism evidence="7 8">
    <name type="scientific">Cohnella zeiphila</name>
    <dbReference type="NCBI Taxonomy" id="2761120"/>
    <lineage>
        <taxon>Bacteria</taxon>
        <taxon>Bacillati</taxon>
        <taxon>Bacillota</taxon>
        <taxon>Bacilli</taxon>
        <taxon>Bacillales</taxon>
        <taxon>Paenibacillaceae</taxon>
        <taxon>Cohnella</taxon>
    </lineage>
</organism>
<reference evidence="7 8" key="1">
    <citation type="submission" date="2020-08" db="EMBL/GenBank/DDBJ databases">
        <title>Cohnella phylogeny.</title>
        <authorList>
            <person name="Dunlap C."/>
        </authorList>
    </citation>
    <scope>NUCLEOTIDE SEQUENCE [LARGE SCALE GENOMIC DNA]</scope>
    <source>
        <strain evidence="7 8">CBP 2801</strain>
    </source>
</reference>
<dbReference type="AlphaFoldDB" id="A0A7X0SWQ2"/>
<dbReference type="InterPro" id="IPR007324">
    <property type="entry name" value="Sugar-bd_dom_put"/>
</dbReference>
<dbReference type="EMBL" id="JACJVO010000047">
    <property type="protein sequence ID" value="MBB6735348.1"/>
    <property type="molecule type" value="Genomic_DNA"/>
</dbReference>
<dbReference type="PANTHER" id="PTHR34294">
    <property type="entry name" value="TRANSCRIPTIONAL REGULATOR-RELATED"/>
    <property type="match status" value="1"/>
</dbReference>
<dbReference type="InterPro" id="IPR036388">
    <property type="entry name" value="WH-like_DNA-bd_sf"/>
</dbReference>
<evidence type="ECO:0000256" key="1">
    <source>
        <dbReference type="ARBA" id="ARBA00010466"/>
    </source>
</evidence>
<dbReference type="GO" id="GO:0030246">
    <property type="term" value="F:carbohydrate binding"/>
    <property type="evidence" value="ECO:0007669"/>
    <property type="project" value="InterPro"/>
</dbReference>
<dbReference type="Gene3D" id="3.40.50.1360">
    <property type="match status" value="1"/>
</dbReference>
<accession>A0A7X0SWQ2</accession>
<evidence type="ECO:0000256" key="4">
    <source>
        <dbReference type="ARBA" id="ARBA00023163"/>
    </source>
</evidence>
<evidence type="ECO:0000256" key="3">
    <source>
        <dbReference type="ARBA" id="ARBA00023125"/>
    </source>
</evidence>
<dbReference type="PANTHER" id="PTHR34294:SF5">
    <property type="entry name" value="CENTRAL GLYCOLYTIC GENES REGULATOR"/>
    <property type="match status" value="1"/>
</dbReference>
<keyword evidence="8" id="KW-1185">Reference proteome</keyword>
<sequence>MRNILHIQKQLVPDVLQVLQKRYDILHRILVAGTMGRRALATSLDLTERTLRAELDLLREQGLLDAGTAGMTLTEAGRRLLEEMEPIVKDLFGLSELEEAIRCRFGLRKVVVVPGDSDVSDEVKRELGRAGSRVLSQSLSPGDIVAVMGGTTMARMASHFKVSAPLADNWFVPARGGLGESVEYQANTIASELAKRTGARYRMLHVPDHLSEEAYQTMMQEPNVREVVDMIRGARIVVHGIGDAATMARRRKLDEDTLRELVKDGALAEAFGYYFDRDGAVVHRMATAGLRLEDIEAAGTVIGLAGGRSKGEAIAAVMRFGHDDVLVTDEAAAEEVLRRS</sequence>
<dbReference type="Pfam" id="PF21715">
    <property type="entry name" value="CggR_N"/>
    <property type="match status" value="1"/>
</dbReference>
<keyword evidence="3" id="KW-0238">DNA-binding</keyword>
<evidence type="ECO:0000259" key="5">
    <source>
        <dbReference type="Pfam" id="PF04198"/>
    </source>
</evidence>
<evidence type="ECO:0008006" key="9">
    <source>
        <dbReference type="Google" id="ProtNLM"/>
    </source>
</evidence>
<name>A0A7X0SWQ2_9BACL</name>
<dbReference type="RefSeq" id="WP_185133005.1">
    <property type="nucleotide sequence ID" value="NZ_JACJVO010000047.1"/>
</dbReference>
<feature type="domain" description="CggR N-terminal DNA binding" evidence="6">
    <location>
        <begin position="18"/>
        <end position="87"/>
    </location>
</feature>
<evidence type="ECO:0000313" key="7">
    <source>
        <dbReference type="EMBL" id="MBB6735348.1"/>
    </source>
</evidence>
<gene>
    <name evidence="7" type="ORF">H7C18_30980</name>
</gene>
<feature type="domain" description="Sugar-binding" evidence="5">
    <location>
        <begin position="90"/>
        <end position="338"/>
    </location>
</feature>
<proteinExistence type="inferred from homology"/>
<keyword evidence="2" id="KW-0805">Transcription regulation</keyword>
<dbReference type="Pfam" id="PF04198">
    <property type="entry name" value="Sugar-bind"/>
    <property type="match status" value="1"/>
</dbReference>
<keyword evidence="4" id="KW-0804">Transcription</keyword>
<evidence type="ECO:0000313" key="8">
    <source>
        <dbReference type="Proteomes" id="UP000564644"/>
    </source>
</evidence>
<comment type="similarity">
    <text evidence="1">Belongs to the SorC transcriptional regulatory family.</text>
</comment>
<dbReference type="SUPFAM" id="SSF100950">
    <property type="entry name" value="NagB/RpiA/CoA transferase-like"/>
    <property type="match status" value="1"/>
</dbReference>
<dbReference type="InterPro" id="IPR037171">
    <property type="entry name" value="NagB/RpiA_transferase-like"/>
</dbReference>
<dbReference type="InterPro" id="IPR048715">
    <property type="entry name" value="CggR_N"/>
</dbReference>
<evidence type="ECO:0000256" key="2">
    <source>
        <dbReference type="ARBA" id="ARBA00023015"/>
    </source>
</evidence>
<comment type="caution">
    <text evidence="7">The sequence shown here is derived from an EMBL/GenBank/DDBJ whole genome shotgun (WGS) entry which is preliminary data.</text>
</comment>
<dbReference type="InterPro" id="IPR051054">
    <property type="entry name" value="SorC_transcr_regulators"/>
</dbReference>
<dbReference type="InterPro" id="IPR036390">
    <property type="entry name" value="WH_DNA-bd_sf"/>
</dbReference>
<dbReference type="SUPFAM" id="SSF46785">
    <property type="entry name" value="Winged helix' DNA-binding domain"/>
    <property type="match status" value="1"/>
</dbReference>
<evidence type="ECO:0000259" key="6">
    <source>
        <dbReference type="Pfam" id="PF21715"/>
    </source>
</evidence>
<dbReference type="Gene3D" id="1.10.10.10">
    <property type="entry name" value="Winged helix-like DNA-binding domain superfamily/Winged helix DNA-binding domain"/>
    <property type="match status" value="1"/>
</dbReference>